<evidence type="ECO:0000313" key="1">
    <source>
        <dbReference type="EMBL" id="KAG6952068.1"/>
    </source>
</evidence>
<evidence type="ECO:0000313" key="2">
    <source>
        <dbReference type="Proteomes" id="UP000688947"/>
    </source>
</evidence>
<proteinExistence type="predicted"/>
<dbReference type="Proteomes" id="UP000688947">
    <property type="component" value="Unassembled WGS sequence"/>
</dbReference>
<dbReference type="OrthoDB" id="10303778at2759"/>
<dbReference type="VEuPathDB" id="FungiDB:PC110_g16939"/>
<dbReference type="AlphaFoldDB" id="A0A8T1TZJ2"/>
<sequence>MEERGTVVNVHHEAVPLKKGISDDPTKILLVQFEEVASEDSSTSTGDREKEQTLPSWPIYWNAVTNLWRSRTRIPFPVDDTSVDTWKTAVRNGPQLVLEMLKAFKFLYKVMQLIAPEVITLWTAAWREWCWIESMRAWNQQQREQLQNPRRARKFSSIRRAKVNRAENWVILEAEKYGGDSIRKLCALGKDERLDNHIICAQLYAVKKTGMLGKTLLPDDSLWIILIRHCRALHSSSVYRESFYTSNNEIHWEAIDDFMGTAVVTGHLAHSDQY</sequence>
<dbReference type="EMBL" id="JAENGZ010000953">
    <property type="protein sequence ID" value="KAG6952068.1"/>
    <property type="molecule type" value="Genomic_DNA"/>
</dbReference>
<reference evidence="1" key="1">
    <citation type="submission" date="2021-01" db="EMBL/GenBank/DDBJ databases">
        <title>Phytophthora aleatoria, a newly-described species from Pinus radiata is distinct from Phytophthora cactorum isolates based on comparative genomics.</title>
        <authorList>
            <person name="Mcdougal R."/>
            <person name="Panda P."/>
            <person name="Williams N."/>
            <person name="Studholme D.J."/>
        </authorList>
    </citation>
    <scope>NUCLEOTIDE SEQUENCE</scope>
    <source>
        <strain evidence="1">NZFS 3830</strain>
    </source>
</reference>
<comment type="caution">
    <text evidence="1">The sequence shown here is derived from an EMBL/GenBank/DDBJ whole genome shotgun (WGS) entry which is preliminary data.</text>
</comment>
<protein>
    <submittedName>
        <fullName evidence="1">Uncharacterized protein</fullName>
    </submittedName>
</protein>
<accession>A0A8T1TZJ2</accession>
<name>A0A8T1TZJ2_9STRA</name>
<organism evidence="1 2">
    <name type="scientific">Phytophthora cactorum</name>
    <dbReference type="NCBI Taxonomy" id="29920"/>
    <lineage>
        <taxon>Eukaryota</taxon>
        <taxon>Sar</taxon>
        <taxon>Stramenopiles</taxon>
        <taxon>Oomycota</taxon>
        <taxon>Peronosporomycetes</taxon>
        <taxon>Peronosporales</taxon>
        <taxon>Peronosporaceae</taxon>
        <taxon>Phytophthora</taxon>
    </lineage>
</organism>
<gene>
    <name evidence="1" type="ORF">JG687_00013239</name>
</gene>